<organism evidence="18 19">
    <name type="scientific">Candidatus Magasanikbacteria bacterium GW2011_GWA2_42_32</name>
    <dbReference type="NCBI Taxonomy" id="1619039"/>
    <lineage>
        <taxon>Bacteria</taxon>
        <taxon>Candidatus Magasanikiibacteriota</taxon>
    </lineage>
</organism>
<dbReference type="GO" id="GO:0008658">
    <property type="term" value="F:penicillin binding"/>
    <property type="evidence" value="ECO:0007669"/>
    <property type="project" value="InterPro"/>
</dbReference>
<keyword evidence="7" id="KW-0378">Hydrolase</keyword>
<evidence type="ECO:0000313" key="19">
    <source>
        <dbReference type="Proteomes" id="UP000034837"/>
    </source>
</evidence>
<dbReference type="InterPro" id="IPR023346">
    <property type="entry name" value="Lysozyme-like_dom_sf"/>
</dbReference>
<dbReference type="GO" id="GO:0004180">
    <property type="term" value="F:carboxypeptidase activity"/>
    <property type="evidence" value="ECO:0007669"/>
    <property type="project" value="UniProtKB-KW"/>
</dbReference>
<reference evidence="18 19" key="1">
    <citation type="journal article" date="2015" name="Nature">
        <title>rRNA introns, odd ribosomes, and small enigmatic genomes across a large radiation of phyla.</title>
        <authorList>
            <person name="Brown C.T."/>
            <person name="Hug L.A."/>
            <person name="Thomas B.C."/>
            <person name="Sharon I."/>
            <person name="Castelle C.J."/>
            <person name="Singh A."/>
            <person name="Wilkins M.J."/>
            <person name="Williams K.H."/>
            <person name="Banfield J.F."/>
        </authorList>
    </citation>
    <scope>NUCLEOTIDE SEQUENCE [LARGE SCALE GENOMIC DNA]</scope>
</reference>
<dbReference type="PATRIC" id="fig|1619039.3.peg.433"/>
<dbReference type="Gene3D" id="2.60.40.10">
    <property type="entry name" value="Immunoglobulins"/>
    <property type="match status" value="1"/>
</dbReference>
<evidence type="ECO:0000256" key="15">
    <source>
        <dbReference type="SAM" id="Phobius"/>
    </source>
</evidence>
<evidence type="ECO:0000256" key="5">
    <source>
        <dbReference type="ARBA" id="ARBA00022676"/>
    </source>
</evidence>
<keyword evidence="12" id="KW-0961">Cell wall biogenesis/degradation</keyword>
<sequence>MSIFSNKHVLSPQDWRKKMQKAKPSLFLSKILKTQKSSFNQPFQIMKEKKITLKNIAITLIFLAALGWLSLTIMVAWASRDLPDPNKLIERAISQSTKIYDRTGQHILYEVYGDKKRTLINLEDIPDYAKWATILVEDKNFYQHGGVAWLSIARAFASNFLGSSTGKGGASTLTQQLIKNAILTDEHSYIRKIKEAILALQIEKKYSKDEILKMYFNEIPYGSTNYGIEAASLSYFGKSAKEVTLAEAATLAALPQAPSSYLNNQDKLKIRRNFIIDLLVENNKISKENGEIAKQEPIKIKHGSEALFAPHFILYIKQLLTEKYGENTVETGGLKIITTLDYDLQKIAEEEVKAGAEKNEKKYKANNAALVAMDPKTGQILAMVGSRDYTNDEIDGQVNVALRPRQPGSSFKPLVYAAAFEKGLTPDTKLYDVETIFKTDTKDFIPHDYDLKERGQVTIRQALAGSLNIPAVKTLYLAGIDNILDLAQKMGYTTLEDRSRFGLALVLGGAEIKLLEHVHGFTVLANEGNNFPYASILEIKDSRGNILEKWEQTEGKQVIETQAVRRLTDIMSDNNARAYIFGENNPLTLPDRPVAAKTGTTNDWHDGWTLGFTPSLVTGVWAGNNNNKEMARGADGVLVAAPIWHNFMARALQNKPMESFIAPDPYPTDIKPILIGQGMGEVVLAVNKINGKIATSSTLPNLIEYRRYHQPHDILYYLNKDDILGPPPGNPAADPQYASWEAGVQNWAVKQGPAFDTVPTEYDDGGANNISLPQITIVNPTPNQTIDTRTLPVNVTVGNNPPITKVAYFLDEILVTEENTAPFNTTLYLHDLSRGFHNLKIRGSAGNGLTAENNLDFNLIAPDENPTFDWLFPKSNQSFFSGQFPISLKIKTYQTDKIKQIIFNLKDGEKETNLASLTGPLEQTIYISWNKAPTAGFYTLGSAITTTDGKNYTGPEITIEVK</sequence>
<evidence type="ECO:0000256" key="11">
    <source>
        <dbReference type="ARBA" id="ARBA00023268"/>
    </source>
</evidence>
<dbReference type="InterPro" id="IPR001460">
    <property type="entry name" value="PCN-bd_Tpept"/>
</dbReference>
<feature type="domain" description="Glycosyl transferase family 51" evidence="17">
    <location>
        <begin position="108"/>
        <end position="277"/>
    </location>
</feature>
<dbReference type="Pfam" id="PF00905">
    <property type="entry name" value="Transpeptidase"/>
    <property type="match status" value="1"/>
</dbReference>
<evidence type="ECO:0000256" key="1">
    <source>
        <dbReference type="ARBA" id="ARBA00004236"/>
    </source>
</evidence>
<protein>
    <recommendedName>
        <fullName evidence="13">peptidoglycan glycosyltransferase</fullName>
        <ecNumber evidence="13">2.4.99.28</ecNumber>
    </recommendedName>
</protein>
<keyword evidence="5" id="KW-0328">Glycosyltransferase</keyword>
<dbReference type="Proteomes" id="UP000034837">
    <property type="component" value="Unassembled WGS sequence"/>
</dbReference>
<dbReference type="EC" id="2.4.99.28" evidence="13"/>
<keyword evidence="3" id="KW-0121">Carboxypeptidase</keyword>
<keyword evidence="10 15" id="KW-0472">Membrane</keyword>
<keyword evidence="2" id="KW-1003">Cell membrane</keyword>
<dbReference type="InterPro" id="IPR013783">
    <property type="entry name" value="Ig-like_fold"/>
</dbReference>
<dbReference type="PANTHER" id="PTHR32282">
    <property type="entry name" value="BINDING PROTEIN TRANSPEPTIDASE, PUTATIVE-RELATED"/>
    <property type="match status" value="1"/>
</dbReference>
<evidence type="ECO:0000256" key="14">
    <source>
        <dbReference type="ARBA" id="ARBA00049902"/>
    </source>
</evidence>
<dbReference type="InterPro" id="IPR001264">
    <property type="entry name" value="Glyco_trans_51"/>
</dbReference>
<evidence type="ECO:0000313" key="18">
    <source>
        <dbReference type="EMBL" id="KKS57074.1"/>
    </source>
</evidence>
<evidence type="ECO:0000256" key="9">
    <source>
        <dbReference type="ARBA" id="ARBA00022984"/>
    </source>
</evidence>
<keyword evidence="9" id="KW-0573">Peptidoglycan synthesis</keyword>
<keyword evidence="11" id="KW-0511">Multifunctional enzyme</keyword>
<dbReference type="GO" id="GO:0008955">
    <property type="term" value="F:peptidoglycan glycosyltransferase activity"/>
    <property type="evidence" value="ECO:0007669"/>
    <property type="project" value="UniProtKB-EC"/>
</dbReference>
<evidence type="ECO:0000256" key="12">
    <source>
        <dbReference type="ARBA" id="ARBA00023316"/>
    </source>
</evidence>
<dbReference type="SUPFAM" id="SSF53955">
    <property type="entry name" value="Lysozyme-like"/>
    <property type="match status" value="1"/>
</dbReference>
<comment type="subcellular location">
    <subcellularLocation>
        <location evidence="1">Cell membrane</location>
    </subcellularLocation>
</comment>
<dbReference type="AlphaFoldDB" id="A0A0G1A811"/>
<evidence type="ECO:0000256" key="2">
    <source>
        <dbReference type="ARBA" id="ARBA00022475"/>
    </source>
</evidence>
<keyword evidence="15" id="KW-0812">Transmembrane</keyword>
<dbReference type="Gene3D" id="1.10.3810.10">
    <property type="entry name" value="Biosynthetic peptidoglycan transglycosylase-like"/>
    <property type="match status" value="1"/>
</dbReference>
<dbReference type="GO" id="GO:0030288">
    <property type="term" value="C:outer membrane-bounded periplasmic space"/>
    <property type="evidence" value="ECO:0007669"/>
    <property type="project" value="TreeGrafter"/>
</dbReference>
<dbReference type="GO" id="GO:0006508">
    <property type="term" value="P:proteolysis"/>
    <property type="evidence" value="ECO:0007669"/>
    <property type="project" value="UniProtKB-KW"/>
</dbReference>
<evidence type="ECO:0000256" key="4">
    <source>
        <dbReference type="ARBA" id="ARBA00022670"/>
    </source>
</evidence>
<dbReference type="InterPro" id="IPR012338">
    <property type="entry name" value="Beta-lactam/transpept-like"/>
</dbReference>
<dbReference type="GO" id="GO:0008360">
    <property type="term" value="P:regulation of cell shape"/>
    <property type="evidence" value="ECO:0007669"/>
    <property type="project" value="UniProtKB-KW"/>
</dbReference>
<gene>
    <name evidence="18" type="ORF">UV20_C0003G0014</name>
</gene>
<keyword evidence="15" id="KW-1133">Transmembrane helix</keyword>
<evidence type="ECO:0000256" key="8">
    <source>
        <dbReference type="ARBA" id="ARBA00022960"/>
    </source>
</evidence>
<keyword evidence="6" id="KW-0808">Transferase</keyword>
<comment type="caution">
    <text evidence="18">The sequence shown here is derived from an EMBL/GenBank/DDBJ whole genome shotgun (WGS) entry which is preliminary data.</text>
</comment>
<evidence type="ECO:0000259" key="17">
    <source>
        <dbReference type="Pfam" id="PF00912"/>
    </source>
</evidence>
<dbReference type="GO" id="GO:0009252">
    <property type="term" value="P:peptidoglycan biosynthetic process"/>
    <property type="evidence" value="ECO:0007669"/>
    <property type="project" value="UniProtKB-KW"/>
</dbReference>
<evidence type="ECO:0000256" key="6">
    <source>
        <dbReference type="ARBA" id="ARBA00022679"/>
    </source>
</evidence>
<dbReference type="GO" id="GO:0005886">
    <property type="term" value="C:plasma membrane"/>
    <property type="evidence" value="ECO:0007669"/>
    <property type="project" value="UniProtKB-SubCell"/>
</dbReference>
<proteinExistence type="predicted"/>
<dbReference type="InterPro" id="IPR050396">
    <property type="entry name" value="Glycosyltr_51/Transpeptidase"/>
</dbReference>
<evidence type="ECO:0000256" key="3">
    <source>
        <dbReference type="ARBA" id="ARBA00022645"/>
    </source>
</evidence>
<evidence type="ECO:0000256" key="7">
    <source>
        <dbReference type="ARBA" id="ARBA00022801"/>
    </source>
</evidence>
<evidence type="ECO:0000256" key="13">
    <source>
        <dbReference type="ARBA" id="ARBA00044770"/>
    </source>
</evidence>
<dbReference type="Gene3D" id="3.40.710.10">
    <property type="entry name" value="DD-peptidase/beta-lactamase superfamily"/>
    <property type="match status" value="1"/>
</dbReference>
<keyword evidence="4" id="KW-0645">Protease</keyword>
<keyword evidence="8" id="KW-0133">Cell shape</keyword>
<accession>A0A0G1A811</accession>
<comment type="catalytic activity">
    <reaction evidence="14">
        <text>[GlcNAc-(1-&gt;4)-Mur2Ac(oyl-L-Ala-gamma-D-Glu-L-Lys-D-Ala-D-Ala)](n)-di-trans,octa-cis-undecaprenyl diphosphate + beta-D-GlcNAc-(1-&gt;4)-Mur2Ac(oyl-L-Ala-gamma-D-Glu-L-Lys-D-Ala-D-Ala)-di-trans,octa-cis-undecaprenyl diphosphate = [GlcNAc-(1-&gt;4)-Mur2Ac(oyl-L-Ala-gamma-D-Glu-L-Lys-D-Ala-D-Ala)](n+1)-di-trans,octa-cis-undecaprenyl diphosphate + di-trans,octa-cis-undecaprenyl diphosphate + H(+)</text>
        <dbReference type="Rhea" id="RHEA:23708"/>
        <dbReference type="Rhea" id="RHEA-COMP:9602"/>
        <dbReference type="Rhea" id="RHEA-COMP:9603"/>
        <dbReference type="ChEBI" id="CHEBI:15378"/>
        <dbReference type="ChEBI" id="CHEBI:58405"/>
        <dbReference type="ChEBI" id="CHEBI:60033"/>
        <dbReference type="ChEBI" id="CHEBI:78435"/>
        <dbReference type="EC" id="2.4.99.28"/>
    </reaction>
</comment>
<dbReference type="GO" id="GO:0071555">
    <property type="term" value="P:cell wall organization"/>
    <property type="evidence" value="ECO:0007669"/>
    <property type="project" value="UniProtKB-KW"/>
</dbReference>
<name>A0A0G1A811_9BACT</name>
<dbReference type="SUPFAM" id="SSF56601">
    <property type="entry name" value="beta-lactamase/transpeptidase-like"/>
    <property type="match status" value="1"/>
</dbReference>
<feature type="domain" description="Penicillin-binding protein transpeptidase" evidence="16">
    <location>
        <begin position="369"/>
        <end position="648"/>
    </location>
</feature>
<dbReference type="Pfam" id="PF17957">
    <property type="entry name" value="Big_7"/>
    <property type="match status" value="1"/>
</dbReference>
<evidence type="ECO:0000259" key="16">
    <source>
        <dbReference type="Pfam" id="PF00905"/>
    </source>
</evidence>
<dbReference type="PANTHER" id="PTHR32282:SF11">
    <property type="entry name" value="PENICILLIN-BINDING PROTEIN 1B"/>
    <property type="match status" value="1"/>
</dbReference>
<dbReference type="InterPro" id="IPR036950">
    <property type="entry name" value="PBP_transglycosylase"/>
</dbReference>
<dbReference type="Pfam" id="PF00912">
    <property type="entry name" value="Transgly"/>
    <property type="match status" value="1"/>
</dbReference>
<evidence type="ECO:0000256" key="10">
    <source>
        <dbReference type="ARBA" id="ARBA00023136"/>
    </source>
</evidence>
<feature type="transmembrane region" description="Helical" evidence="15">
    <location>
        <begin position="56"/>
        <end position="78"/>
    </location>
</feature>
<dbReference type="EMBL" id="LCDO01000003">
    <property type="protein sequence ID" value="KKS57074.1"/>
    <property type="molecule type" value="Genomic_DNA"/>
</dbReference>